<organism evidence="1 2">
    <name type="scientific">Steroidobacter gossypii</name>
    <dbReference type="NCBI Taxonomy" id="2805490"/>
    <lineage>
        <taxon>Bacteria</taxon>
        <taxon>Pseudomonadati</taxon>
        <taxon>Pseudomonadota</taxon>
        <taxon>Gammaproteobacteria</taxon>
        <taxon>Steroidobacterales</taxon>
        <taxon>Steroidobacteraceae</taxon>
        <taxon>Steroidobacter</taxon>
    </lineage>
</organism>
<dbReference type="Proteomes" id="UP000661077">
    <property type="component" value="Unassembled WGS sequence"/>
</dbReference>
<sequence>MKHVPSLILILAVLVLAACAREPFRVCFGPISSGDCKNFRSAEHFEAWEAAEREKQKRAAANFPDDFRDIVAVVLKASFKNNESEFKNTRNQYFVSVFGEDLDPTTQAKLLALGLVTEPASRYVRSQREPAFQDATGTYLSNTEVYVSSIKRLRDGAYDVEFGYNCGELCAGHYIE</sequence>
<keyword evidence="2" id="KW-1185">Reference proteome</keyword>
<evidence type="ECO:0008006" key="3">
    <source>
        <dbReference type="Google" id="ProtNLM"/>
    </source>
</evidence>
<proteinExistence type="predicted"/>
<gene>
    <name evidence="1" type="ORF">JM946_02320</name>
</gene>
<accession>A0ABS1WRF1</accession>
<reference evidence="1 2" key="1">
    <citation type="journal article" date="2021" name="Int. J. Syst. Evol. Microbiol.">
        <title>Steroidobacter gossypii sp. nov., isolated from soil of cotton cropping field.</title>
        <authorList>
            <person name="Huang R."/>
            <person name="Yang S."/>
            <person name="Zhen C."/>
            <person name="Liu W."/>
        </authorList>
    </citation>
    <scope>NUCLEOTIDE SEQUENCE [LARGE SCALE GENOMIC DNA]</scope>
    <source>
        <strain evidence="1 2">S1-65</strain>
    </source>
</reference>
<name>A0ABS1WRF1_9GAMM</name>
<comment type="caution">
    <text evidence="1">The sequence shown here is derived from an EMBL/GenBank/DDBJ whole genome shotgun (WGS) entry which is preliminary data.</text>
</comment>
<dbReference type="PROSITE" id="PS51257">
    <property type="entry name" value="PROKAR_LIPOPROTEIN"/>
    <property type="match status" value="1"/>
</dbReference>
<evidence type="ECO:0000313" key="2">
    <source>
        <dbReference type="Proteomes" id="UP000661077"/>
    </source>
</evidence>
<evidence type="ECO:0000313" key="1">
    <source>
        <dbReference type="EMBL" id="MBM0103556.1"/>
    </source>
</evidence>
<protein>
    <recommendedName>
        <fullName evidence="3">Lipoprotein</fullName>
    </recommendedName>
</protein>
<dbReference type="RefSeq" id="WP_203165521.1">
    <property type="nucleotide sequence ID" value="NZ_JAEVLS010000001.1"/>
</dbReference>
<dbReference type="EMBL" id="JAEVLS010000001">
    <property type="protein sequence ID" value="MBM0103556.1"/>
    <property type="molecule type" value="Genomic_DNA"/>
</dbReference>